<evidence type="ECO:0000313" key="1">
    <source>
        <dbReference type="EMBL" id="CDR33405.1"/>
    </source>
</evidence>
<accession>A0A090D0M8</accession>
<evidence type="ECO:0000313" key="2">
    <source>
        <dbReference type="Proteomes" id="UP000031552"/>
    </source>
</evidence>
<reference evidence="1" key="1">
    <citation type="submission" date="2013-12" db="EMBL/GenBank/DDBJ databases">
        <authorList>
            <person name="Linke B."/>
        </authorList>
    </citation>
    <scope>NUCLEOTIDE SEQUENCE [LARGE SCALE GENOMIC DNA]</scope>
    <source>
        <strain evidence="1">CRIB-18</strain>
    </source>
</reference>
<name>A0A090D0M8_9BACT</name>
<protein>
    <submittedName>
        <fullName evidence="1">Uncharacterized protein</fullName>
    </submittedName>
</protein>
<proteinExistence type="predicted"/>
<dbReference type="AlphaFoldDB" id="A0A090D0M8"/>
<dbReference type="EMBL" id="CCEJ010000003">
    <property type="protein sequence ID" value="CDR33405.1"/>
    <property type="molecule type" value="Genomic_DNA"/>
</dbReference>
<dbReference type="Proteomes" id="UP000031552">
    <property type="component" value="Unassembled WGS sequence"/>
</dbReference>
<reference evidence="1" key="2">
    <citation type="submission" date="2014-09" db="EMBL/GenBank/DDBJ databases">
        <title>Criblamydia sequanensis harbors a mega-plasmid encoding arsenite resistance.</title>
        <authorList>
            <person name="Bertelli C."/>
            <person name="Goesmann A."/>
            <person name="Greub G."/>
        </authorList>
    </citation>
    <scope>NUCLEOTIDE SEQUENCE [LARGE SCALE GENOMIC DNA]</scope>
    <source>
        <strain evidence="1">CRIB-18</strain>
    </source>
</reference>
<sequence>MNPTSNFIARSLGLCPLPTTNSKPTCGGQTRTIQDPLHREIANFLDNKTRFDSDGFWENTLSNDRIFYQLVRLVEWDLAERFYKANPDIKLSHAENSPCSSSLALLMEGIKGNLKGNLGYSEKGDVYKLLLLILENDASINLFQEMSLPHKRVLDFLVHTNQVKLVHKFMENLLSCPDDRVRDQAKRIFKAIADILEKEKNPPPVKEEDWISVAHSALTDFYEKDLSCWNVYLSLIKETYPEVFSEIEFSNPTLDLTAEAISTLVNRLRLPAEIYEKIAREIILDDRTEDLRKHLIPRFQLEPKVSEETLIKLTTLSFLAFEENSKVKLHIEQKKQFFRFISKAILKNGSIFNAEIKERIVKEIGEMNHFSNSNIKKALKRAFN</sequence>
<comment type="caution">
    <text evidence="1">The sequence shown here is derived from an EMBL/GenBank/DDBJ whole genome shotgun (WGS) entry which is preliminary data.</text>
</comment>
<gene>
    <name evidence="1" type="ORF">CSEC_0572</name>
</gene>
<keyword evidence="2" id="KW-1185">Reference proteome</keyword>
<dbReference type="RefSeq" id="WP_041016901.1">
    <property type="nucleotide sequence ID" value="NZ_CCEJ010000003.1"/>
</dbReference>
<organism evidence="1 2">
    <name type="scientific">Candidatus Criblamydia sequanensis CRIB-18</name>
    <dbReference type="NCBI Taxonomy" id="1437425"/>
    <lineage>
        <taxon>Bacteria</taxon>
        <taxon>Pseudomonadati</taxon>
        <taxon>Chlamydiota</taxon>
        <taxon>Chlamydiia</taxon>
        <taxon>Parachlamydiales</taxon>
        <taxon>Candidatus Criblamydiaceae</taxon>
        <taxon>Candidatus Criblamydia</taxon>
    </lineage>
</organism>